<feature type="compositionally biased region" description="Basic and acidic residues" evidence="1">
    <location>
        <begin position="221"/>
        <end position="233"/>
    </location>
</feature>
<reference evidence="2 3" key="1">
    <citation type="submission" date="2024-06" db="EMBL/GenBank/DDBJ databases">
        <title>A chromosome-level genome assembly of beet webworm, Loxostege sticticalis.</title>
        <authorList>
            <person name="Zhang Y."/>
        </authorList>
    </citation>
    <scope>NUCLEOTIDE SEQUENCE [LARGE SCALE GENOMIC DNA]</scope>
    <source>
        <strain evidence="2">AQ026</strain>
        <tissue evidence="2">Whole body</tissue>
    </source>
</reference>
<feature type="compositionally biased region" description="Polar residues" evidence="1">
    <location>
        <begin position="166"/>
        <end position="189"/>
    </location>
</feature>
<evidence type="ECO:0000313" key="2">
    <source>
        <dbReference type="EMBL" id="KAL0859648.1"/>
    </source>
</evidence>
<feature type="region of interest" description="Disordered" evidence="1">
    <location>
        <begin position="137"/>
        <end position="194"/>
    </location>
</feature>
<feature type="region of interest" description="Disordered" evidence="1">
    <location>
        <begin position="219"/>
        <end position="242"/>
    </location>
</feature>
<comment type="caution">
    <text evidence="2">The sequence shown here is derived from an EMBL/GenBank/DDBJ whole genome shotgun (WGS) entry which is preliminary data.</text>
</comment>
<gene>
    <name evidence="2" type="ORF">ABMA27_010772</name>
</gene>
<feature type="region of interest" description="Disordered" evidence="1">
    <location>
        <begin position="282"/>
        <end position="305"/>
    </location>
</feature>
<evidence type="ECO:0000313" key="3">
    <source>
        <dbReference type="Proteomes" id="UP001549920"/>
    </source>
</evidence>
<name>A0ABR3H4E9_LOXSC</name>
<dbReference type="Proteomes" id="UP001549920">
    <property type="component" value="Unassembled WGS sequence"/>
</dbReference>
<dbReference type="EMBL" id="JBEUOH010000027">
    <property type="protein sequence ID" value="KAL0859648.1"/>
    <property type="molecule type" value="Genomic_DNA"/>
</dbReference>
<organism evidence="2 3">
    <name type="scientific">Loxostege sticticalis</name>
    <name type="common">Beet webworm moth</name>
    <dbReference type="NCBI Taxonomy" id="481309"/>
    <lineage>
        <taxon>Eukaryota</taxon>
        <taxon>Metazoa</taxon>
        <taxon>Ecdysozoa</taxon>
        <taxon>Arthropoda</taxon>
        <taxon>Hexapoda</taxon>
        <taxon>Insecta</taxon>
        <taxon>Pterygota</taxon>
        <taxon>Neoptera</taxon>
        <taxon>Endopterygota</taxon>
        <taxon>Lepidoptera</taxon>
        <taxon>Glossata</taxon>
        <taxon>Ditrysia</taxon>
        <taxon>Pyraloidea</taxon>
        <taxon>Crambidae</taxon>
        <taxon>Pyraustinae</taxon>
        <taxon>Loxostege</taxon>
    </lineage>
</organism>
<proteinExistence type="predicted"/>
<feature type="compositionally biased region" description="Basic and acidic residues" evidence="1">
    <location>
        <begin position="295"/>
        <end position="305"/>
    </location>
</feature>
<protein>
    <submittedName>
        <fullName evidence="2">Uncharacterized protein</fullName>
    </submittedName>
</protein>
<feature type="region of interest" description="Disordered" evidence="1">
    <location>
        <begin position="514"/>
        <end position="543"/>
    </location>
</feature>
<feature type="compositionally biased region" description="Polar residues" evidence="1">
    <location>
        <begin position="518"/>
        <end position="533"/>
    </location>
</feature>
<evidence type="ECO:0000256" key="1">
    <source>
        <dbReference type="SAM" id="MobiDB-lite"/>
    </source>
</evidence>
<accession>A0ABR3H4E9</accession>
<keyword evidence="3" id="KW-1185">Reference proteome</keyword>
<sequence>MFPFSLSLSELDHVLAICHKETQTSSASLKDSFTTTATANYDTDKGSLKIFEYSEVVQDPNHPRDITIIKDVFAEEIHDHSSPSGSVTEDANAVANRYRYCREVIKPYLKDYPKDCPISDEQLIRDALDAAHEDFPDYEPCFENNDGDPVNPDKIDSPLGTPLPSSPFSTPKDSSLGTPKTLLNDSTSTDCEKGKHIKPVISKSNLSRISTVTNLKSNMDQQKENCPEKEKPKGCPTKSKKPGCPPPIEICKDEALWPPAGPPSACQAKTLGGSSKCKDRVPSAGACNDVPNATPKKERSCEQDRSDMDDLKQKYGIECDSTLTPPKKKTMMEAHTEAVTTIKTAVEDFIGKFYQTTKDAVAIVKTESAKQLGRMTAKKSASNTDIIPQAVNKNKSSETITSFNYFRSTDNPDAKSQSTDSEEVDENLIRAGQVIGKIFAKVDSTVSMLSENIDLQKVKSLITFEDMTNRNSPFDKVQSDEEEPVSTSVPSSVFSAIKTRIVSMFSDVESGVKENVSEKSNVSAESSNASIISDGSAKKKNKR</sequence>